<feature type="transmembrane region" description="Helical" evidence="2">
    <location>
        <begin position="6"/>
        <end position="24"/>
    </location>
</feature>
<sequence>MFSIMLFIFLCFFGILAVLVYMLRGQERLVTQLRDEHAQLRVLLRAMESRLDHLDGTSPADAGPDARPLADQSRPQAVPTEKIHGTDPLENFSGQTRAARLTPAHEGRAADTADDPLLHLSFDPPAAHAPGRPTAGAAAVDPALDLHFDPLDMPDMPQGARR</sequence>
<dbReference type="EMBL" id="FPIW01000002">
    <property type="protein sequence ID" value="SFW11374.1"/>
    <property type="molecule type" value="Genomic_DNA"/>
</dbReference>
<evidence type="ECO:0000256" key="1">
    <source>
        <dbReference type="SAM" id="MobiDB-lite"/>
    </source>
</evidence>
<proteinExistence type="predicted"/>
<dbReference type="AlphaFoldDB" id="A0AA94HPS6"/>
<evidence type="ECO:0000256" key="2">
    <source>
        <dbReference type="SAM" id="Phobius"/>
    </source>
</evidence>
<keyword evidence="2" id="KW-0472">Membrane</keyword>
<accession>A0AA94HPS6</accession>
<keyword evidence="2" id="KW-0812">Transmembrane</keyword>
<evidence type="ECO:0000313" key="3">
    <source>
        <dbReference type="EMBL" id="SFW11374.1"/>
    </source>
</evidence>
<feature type="region of interest" description="Disordered" evidence="1">
    <location>
        <begin position="54"/>
        <end position="137"/>
    </location>
</feature>
<evidence type="ECO:0000313" key="4">
    <source>
        <dbReference type="Proteomes" id="UP000182680"/>
    </source>
</evidence>
<comment type="caution">
    <text evidence="3">The sequence shown here is derived from an EMBL/GenBank/DDBJ whole genome shotgun (WGS) entry which is preliminary data.</text>
</comment>
<dbReference type="Proteomes" id="UP000182680">
    <property type="component" value="Unassembled WGS sequence"/>
</dbReference>
<keyword evidence="2" id="KW-1133">Transmembrane helix</keyword>
<protein>
    <submittedName>
        <fullName evidence="3">Uncharacterized protein</fullName>
    </submittedName>
</protein>
<organism evidence="3 4">
    <name type="scientific">Desulfovibrio desulfuricans</name>
    <dbReference type="NCBI Taxonomy" id="876"/>
    <lineage>
        <taxon>Bacteria</taxon>
        <taxon>Pseudomonadati</taxon>
        <taxon>Thermodesulfobacteriota</taxon>
        <taxon>Desulfovibrionia</taxon>
        <taxon>Desulfovibrionales</taxon>
        <taxon>Desulfovibrionaceae</taxon>
        <taxon>Desulfovibrio</taxon>
    </lineage>
</organism>
<gene>
    <name evidence="3" type="ORF">SAMN02910291_00011</name>
</gene>
<dbReference type="RefSeq" id="WP_012625573.1">
    <property type="nucleotide sequence ID" value="NZ_FPIW01000002.1"/>
</dbReference>
<reference evidence="4" key="1">
    <citation type="submission" date="2016-11" db="EMBL/GenBank/DDBJ databases">
        <authorList>
            <person name="Jaros S."/>
            <person name="Januszkiewicz K."/>
            <person name="Wedrychowicz H."/>
        </authorList>
    </citation>
    <scope>NUCLEOTIDE SEQUENCE [LARGE SCALE GENOMIC DNA]</scope>
    <source>
        <strain evidence="4">DSM 7057</strain>
    </source>
</reference>
<name>A0AA94HPS6_DESDE</name>